<dbReference type="EMBL" id="SOML01000003">
    <property type="protein sequence ID" value="TFD97222.1"/>
    <property type="molecule type" value="Genomic_DNA"/>
</dbReference>
<dbReference type="OrthoDB" id="1121837at2"/>
<protein>
    <submittedName>
        <fullName evidence="1">DUF4286 family protein</fullName>
    </submittedName>
</protein>
<evidence type="ECO:0000313" key="2">
    <source>
        <dbReference type="Proteomes" id="UP000297861"/>
    </source>
</evidence>
<dbReference type="RefSeq" id="WP_134435816.1">
    <property type="nucleotide sequence ID" value="NZ_SOML01000003.1"/>
</dbReference>
<evidence type="ECO:0000313" key="1">
    <source>
        <dbReference type="EMBL" id="TFD97222.1"/>
    </source>
</evidence>
<proteinExistence type="predicted"/>
<dbReference type="Proteomes" id="UP000297861">
    <property type="component" value="Unassembled WGS sequence"/>
</dbReference>
<reference evidence="1 2" key="1">
    <citation type="submission" date="2019-03" db="EMBL/GenBank/DDBJ databases">
        <title>San Antonio Military Medical Center submission to MRSN (WRAIR), pending publication.</title>
        <authorList>
            <person name="Blyth D.M."/>
            <person name="Mccarthy S.L."/>
            <person name="Schall S.E."/>
            <person name="Stam J.A."/>
            <person name="Ong A.C."/>
            <person name="Mcgann P.T."/>
        </authorList>
    </citation>
    <scope>NUCLEOTIDE SEQUENCE [LARGE SCALE GENOMIC DNA]</scope>
    <source>
        <strain evidence="1 2">MRSN571793</strain>
    </source>
</reference>
<dbReference type="AlphaFoldDB" id="A0A4Y8L6T7"/>
<keyword evidence="2" id="KW-1185">Reference proteome</keyword>
<sequence length="102" mass="11588">MLIFNTTLHLDDSVHDECLLYLKEIYIPKAIESKLLQQPSLARIDAQHEDHGVSYAMQFKTSDIDALDNWAITVGEELQKDLNSRFGTKIAGFVTLLEEIPL</sequence>
<dbReference type="InterPro" id="IPR025563">
    <property type="entry name" value="DUF4286"/>
</dbReference>
<dbReference type="STRING" id="1121485.GCA_000426485_01210"/>
<accession>A0A4Y8L6T7</accession>
<comment type="caution">
    <text evidence="1">The sequence shown here is derived from an EMBL/GenBank/DDBJ whole genome shotgun (WGS) entry which is preliminary data.</text>
</comment>
<organism evidence="1 2">
    <name type="scientific">Dysgonomonas capnocytophagoides</name>
    <dbReference type="NCBI Taxonomy" id="45254"/>
    <lineage>
        <taxon>Bacteria</taxon>
        <taxon>Pseudomonadati</taxon>
        <taxon>Bacteroidota</taxon>
        <taxon>Bacteroidia</taxon>
        <taxon>Bacteroidales</taxon>
        <taxon>Dysgonomonadaceae</taxon>
        <taxon>Dysgonomonas</taxon>
    </lineage>
</organism>
<name>A0A4Y8L6T7_9BACT</name>
<gene>
    <name evidence="1" type="ORF">E2605_06015</name>
</gene>
<dbReference type="Pfam" id="PF14114">
    <property type="entry name" value="DUF4286"/>
    <property type="match status" value="1"/>
</dbReference>